<dbReference type="Proteomes" id="UP001153678">
    <property type="component" value="Unassembled WGS sequence"/>
</dbReference>
<accession>A0A9W4T5Z1</accession>
<dbReference type="AlphaFoldDB" id="A0A9W4T5Z1"/>
<gene>
    <name evidence="1" type="ORF">FWILDA_LOCUS16256</name>
</gene>
<name>A0A9W4T5Z1_9GLOM</name>
<feature type="non-terminal residue" evidence="1">
    <location>
        <position position="1"/>
    </location>
</feature>
<comment type="caution">
    <text evidence="1">The sequence shown here is derived from an EMBL/GenBank/DDBJ whole genome shotgun (WGS) entry which is preliminary data.</text>
</comment>
<protein>
    <submittedName>
        <fullName evidence="1">2845_t:CDS:1</fullName>
    </submittedName>
</protein>
<organism evidence="1 2">
    <name type="scientific">Funneliformis geosporum</name>
    <dbReference type="NCBI Taxonomy" id="1117311"/>
    <lineage>
        <taxon>Eukaryota</taxon>
        <taxon>Fungi</taxon>
        <taxon>Fungi incertae sedis</taxon>
        <taxon>Mucoromycota</taxon>
        <taxon>Glomeromycotina</taxon>
        <taxon>Glomeromycetes</taxon>
        <taxon>Glomerales</taxon>
        <taxon>Glomeraceae</taxon>
        <taxon>Funneliformis</taxon>
    </lineage>
</organism>
<evidence type="ECO:0000313" key="2">
    <source>
        <dbReference type="Proteomes" id="UP001153678"/>
    </source>
</evidence>
<feature type="non-terminal residue" evidence="1">
    <location>
        <position position="569"/>
    </location>
</feature>
<reference evidence="1" key="1">
    <citation type="submission" date="2022-08" db="EMBL/GenBank/DDBJ databases">
        <authorList>
            <person name="Kallberg Y."/>
            <person name="Tangrot J."/>
            <person name="Rosling A."/>
        </authorList>
    </citation>
    <scope>NUCLEOTIDE SEQUENCE</scope>
    <source>
        <strain evidence="1">Wild A</strain>
    </source>
</reference>
<dbReference type="OrthoDB" id="2439721at2759"/>
<sequence length="569" mass="64818">GTCLANSNSEDWSYINFLKLNSEFLVDLPPFLESMNALDDTWTRRFLREVKEIDRALYNDSISYFLAQVLVMETSDQLLPNSGVSATSWSSPSRLRLLCFCLIIEVKSEHADVTICRFWKEVISKRNRLKLRNVLDTESIELLKASSKFQSQKAQEDYKDLMKSSRSLDSTANNEVAVKKKKLPSNMLSDGTKLKKATPLNLIPSDDDNSSQDDLKTTTILPPKILPSGKDFNDIVAKRISANAKAIKRKKRLSAVKKAILCYGASQIIDLSAHTKQWFLIEDREFVMKDYKALLQVSEMPDGECSFIKIVEDMVHKGKVDVAFKFCTEKHLSSENNSYIRKISKIYADFIYKSQDQADFLDYNAKNTHTEMDVILKACSYIIEGLNKNLQIFPRWLGRIILPVKQEYRPHQGPVDVGEWEYSAKATASKAIGDRCRSARINQSISNGLLEYKLSDEQWTNAGRGSGRRVLSSFSGPKFELPTKLQNIGKLKTSISVIKSVMDIYKKTCEIIENLETTHHEFDDIFDDLDTVKPTTHFKSKQIHKPCLVMYNNSLVFKVIAKKISDAFI</sequence>
<keyword evidence="2" id="KW-1185">Reference proteome</keyword>
<evidence type="ECO:0000313" key="1">
    <source>
        <dbReference type="EMBL" id="CAI2193798.1"/>
    </source>
</evidence>
<proteinExistence type="predicted"/>
<dbReference type="EMBL" id="CAMKVN010010025">
    <property type="protein sequence ID" value="CAI2193798.1"/>
    <property type="molecule type" value="Genomic_DNA"/>
</dbReference>